<keyword evidence="1" id="KW-0812">Transmembrane</keyword>
<dbReference type="InterPro" id="IPR025333">
    <property type="entry name" value="DUF4239"/>
</dbReference>
<reference evidence="3 4" key="1">
    <citation type="journal article" date="2017" name="Nat. Ecol. Evol.">
        <title>Scallop genome provides insights into evolution of bilaterian karyotype and development.</title>
        <authorList>
            <person name="Wang S."/>
            <person name="Zhang J."/>
            <person name="Jiao W."/>
            <person name="Li J."/>
            <person name="Xun X."/>
            <person name="Sun Y."/>
            <person name="Guo X."/>
            <person name="Huan P."/>
            <person name="Dong B."/>
            <person name="Zhang L."/>
            <person name="Hu X."/>
            <person name="Sun X."/>
            <person name="Wang J."/>
            <person name="Zhao C."/>
            <person name="Wang Y."/>
            <person name="Wang D."/>
            <person name="Huang X."/>
            <person name="Wang R."/>
            <person name="Lv J."/>
            <person name="Li Y."/>
            <person name="Zhang Z."/>
            <person name="Liu B."/>
            <person name="Lu W."/>
            <person name="Hui Y."/>
            <person name="Liang J."/>
            <person name="Zhou Z."/>
            <person name="Hou R."/>
            <person name="Li X."/>
            <person name="Liu Y."/>
            <person name="Li H."/>
            <person name="Ning X."/>
            <person name="Lin Y."/>
            <person name="Zhao L."/>
            <person name="Xing Q."/>
            <person name="Dou J."/>
            <person name="Li Y."/>
            <person name="Mao J."/>
            <person name="Guo H."/>
            <person name="Dou H."/>
            <person name="Li T."/>
            <person name="Mu C."/>
            <person name="Jiang W."/>
            <person name="Fu Q."/>
            <person name="Fu X."/>
            <person name="Miao Y."/>
            <person name="Liu J."/>
            <person name="Yu Q."/>
            <person name="Li R."/>
            <person name="Liao H."/>
            <person name="Li X."/>
            <person name="Kong Y."/>
            <person name="Jiang Z."/>
            <person name="Chourrout D."/>
            <person name="Li R."/>
            <person name="Bao Z."/>
        </authorList>
    </citation>
    <scope>NUCLEOTIDE SEQUENCE [LARGE SCALE GENOMIC DNA]</scope>
    <source>
        <strain evidence="3 4">PY_sf001</strain>
    </source>
</reference>
<dbReference type="Proteomes" id="UP000242188">
    <property type="component" value="Unassembled WGS sequence"/>
</dbReference>
<keyword evidence="1" id="KW-0472">Membrane</keyword>
<dbReference type="AlphaFoldDB" id="A0A210R1W3"/>
<keyword evidence="1" id="KW-1133">Transmembrane helix</keyword>
<evidence type="ECO:0000313" key="4">
    <source>
        <dbReference type="Proteomes" id="UP000242188"/>
    </source>
</evidence>
<protein>
    <recommendedName>
        <fullName evidence="5">Odorant receptor</fullName>
    </recommendedName>
</protein>
<feature type="transmembrane region" description="Helical" evidence="1">
    <location>
        <begin position="176"/>
        <end position="197"/>
    </location>
</feature>
<feature type="transmembrane region" description="Helical" evidence="1">
    <location>
        <begin position="353"/>
        <end position="371"/>
    </location>
</feature>
<evidence type="ECO:0008006" key="5">
    <source>
        <dbReference type="Google" id="ProtNLM"/>
    </source>
</evidence>
<comment type="caution">
    <text evidence="3">The sequence shown here is derived from an EMBL/GenBank/DDBJ whole genome shotgun (WGS) entry which is preliminary data.</text>
</comment>
<organism evidence="3 4">
    <name type="scientific">Mizuhopecten yessoensis</name>
    <name type="common">Japanese scallop</name>
    <name type="synonym">Patinopecten yessoensis</name>
    <dbReference type="NCBI Taxonomy" id="6573"/>
    <lineage>
        <taxon>Eukaryota</taxon>
        <taxon>Metazoa</taxon>
        <taxon>Spiralia</taxon>
        <taxon>Lophotrochozoa</taxon>
        <taxon>Mollusca</taxon>
        <taxon>Bivalvia</taxon>
        <taxon>Autobranchia</taxon>
        <taxon>Pteriomorphia</taxon>
        <taxon>Pectinida</taxon>
        <taxon>Pectinoidea</taxon>
        <taxon>Pectinidae</taxon>
        <taxon>Mizuhopecten</taxon>
    </lineage>
</organism>
<dbReference type="EMBL" id="NEDP02000796">
    <property type="protein sequence ID" value="OWF54989.1"/>
    <property type="molecule type" value="Genomic_DNA"/>
</dbReference>
<feature type="transmembrane region" description="Helical" evidence="1">
    <location>
        <begin position="36"/>
        <end position="59"/>
    </location>
</feature>
<evidence type="ECO:0000256" key="2">
    <source>
        <dbReference type="SAM" id="SignalP"/>
    </source>
</evidence>
<accession>A0A210R1W3</accession>
<feature type="chain" id="PRO_5012487887" description="Odorant receptor" evidence="2">
    <location>
        <begin position="18"/>
        <end position="422"/>
    </location>
</feature>
<feature type="signal peptide" evidence="2">
    <location>
        <begin position="1"/>
        <end position="17"/>
    </location>
</feature>
<evidence type="ECO:0000313" key="3">
    <source>
        <dbReference type="EMBL" id="OWF54989.1"/>
    </source>
</evidence>
<dbReference type="Pfam" id="PF14023">
    <property type="entry name" value="Bestrophin-like"/>
    <property type="match status" value="1"/>
</dbReference>
<feature type="transmembrane region" description="Helical" evidence="1">
    <location>
        <begin position="327"/>
        <end position="347"/>
    </location>
</feature>
<keyword evidence="4" id="KW-1185">Reference proteome</keyword>
<gene>
    <name evidence="3" type="ORF">KP79_PYT18001</name>
</gene>
<proteinExistence type="predicted"/>
<name>A0A210R1W3_MIZYE</name>
<keyword evidence="2" id="KW-0732">Signal</keyword>
<dbReference type="OrthoDB" id="10020794at2759"/>
<feature type="transmembrane region" description="Helical" evidence="1">
    <location>
        <begin position="134"/>
        <end position="156"/>
    </location>
</feature>
<evidence type="ECO:0000256" key="1">
    <source>
        <dbReference type="SAM" id="Phobius"/>
    </source>
</evidence>
<sequence length="422" mass="47969">MSVLVEILLTTVHPLTASDTNATTVNQRHVPSILEIFVPCYSVLAASILCLTLTLIGSASHASTGNRRKSRVNAERWEMAVVTDAGFSVINQTTRIAFDDVPITDKNSVRNFLEDFDKEVLDNLRTIHVQPVEIIRICFPAFCTMAIGPVFMLGYYNIIDFFWSFDDYPVLPNINQCVACFLTPAGLVYAISFGFAFQQAINKQCDILEKMTTEISFLDQAATLTSKLKLRSPAIKVDMYRALKAEALYMILQVQKGDIAKYRHRPLEDIKVKIWSIIDHLHLLTSTPHHYVDVVMSQRIMDYITALNSVCSDQLGILHSKIHWLKWAFLVTLGFFSLFGVLMIQAYSYRMELVMSMLTLFSIVMLCYIVADLDSPFTGFFRIDVRIISDVIYRLDMLSKMALLGCTETACYPDSSKFRYKR</sequence>